<dbReference type="Proteomes" id="UP001167357">
    <property type="component" value="Unassembled WGS sequence"/>
</dbReference>
<keyword evidence="4" id="KW-0843">Virulence</keyword>
<keyword evidence="3" id="KW-1266">Target cell cytoplasm</keyword>
<organism evidence="6 7">
    <name type="scientific">Xanthomonas nasturtii</name>
    <dbReference type="NCBI Taxonomy" id="1843581"/>
    <lineage>
        <taxon>Bacteria</taxon>
        <taxon>Pseudomonadati</taxon>
        <taxon>Pseudomonadota</taxon>
        <taxon>Gammaproteobacteria</taxon>
        <taxon>Lysobacterales</taxon>
        <taxon>Lysobacteraceae</taxon>
        <taxon>Xanthomonas</taxon>
    </lineage>
</organism>
<sequence>MTHYLGIMHPISMIQWTSHILAHSVLGAAIAYASGGNELIGAITAGGAEAAAPALAKFLYGRDSRDLSADEKSTISAVVGLGGAVLGSFAGDLREAMAGSSIAKNAVDNNWGEVGHYSTMATVLYLAGFSERDAKAIALAAWSPDTDYRNAITEKNIDEGNLSYGYQQTTHLLDGETDPNKVAAKQEELSAEVAKILASIKDNQANPAAKAGILSDPETQRILHAFGDSFAHVKKNGEHYPGVYGHLLDLKEPDNPDDHPEAYAKYVSALYGVASATTGNIRGLNSGTALLSATVSSRNTEEAQKAVLAAFARSRGSIDPWLVKSPLRGCETDERCGENAANRIINGLYGIWDTAPPKIDWNQLPRN</sequence>
<gene>
    <name evidence="6" type="ORF">M3O51_12760</name>
</gene>
<name>A0ABT0LS23_9XANT</name>
<evidence type="ECO:0000256" key="4">
    <source>
        <dbReference type="ARBA" id="ARBA00023026"/>
    </source>
</evidence>
<comment type="subcellular location">
    <subcellularLocation>
        <location evidence="1">Target cell</location>
        <location evidence="1">Target cell cytoplasm</location>
    </subcellularLocation>
</comment>
<dbReference type="RefSeq" id="WP_249047980.1">
    <property type="nucleotide sequence ID" value="NZ_JAMBEC010000028.1"/>
</dbReference>
<reference evidence="6" key="1">
    <citation type="submission" date="2022-04" db="EMBL/GenBank/DDBJ databases">
        <title>Genomic comparison of 19 strains of Xanthomonas nasturtii, a newly emerging watercress pathogen.</title>
        <authorList>
            <person name="Harrison J."/>
            <person name="Greer S."/>
            <person name="Hussain R."/>
            <person name="Lascelles D."/>
            <person name="Roberts M."/>
            <person name="Carter B."/>
            <person name="Bryning A."/>
            <person name="Carroll S."/>
            <person name="Aspin A."/>
            <person name="Cruz L."/>
            <person name="Cruz J."/>
            <person name="Grant M."/>
            <person name="Vicente J."/>
            <person name="Studholme D.J."/>
        </authorList>
    </citation>
    <scope>NUCLEOTIDE SEQUENCE</scope>
    <source>
        <strain evidence="6">10016B</strain>
    </source>
</reference>
<accession>A0ABT0LS23</accession>
<evidence type="ECO:0000256" key="3">
    <source>
        <dbReference type="ARBA" id="ARBA00022913"/>
    </source>
</evidence>
<dbReference type="EMBL" id="JAMBED010000027">
    <property type="protein sequence ID" value="MCL1552150.1"/>
    <property type="molecule type" value="Genomic_DNA"/>
</dbReference>
<evidence type="ECO:0000256" key="2">
    <source>
        <dbReference type="ARBA" id="ARBA00022656"/>
    </source>
</evidence>
<evidence type="ECO:0000259" key="5">
    <source>
        <dbReference type="Pfam" id="PF04829"/>
    </source>
</evidence>
<dbReference type="Pfam" id="PF04829">
    <property type="entry name" value="PT-VENN"/>
    <property type="match status" value="1"/>
</dbReference>
<evidence type="ECO:0000256" key="1">
    <source>
        <dbReference type="ARBA" id="ARBA00004219"/>
    </source>
</evidence>
<proteinExistence type="predicted"/>
<comment type="caution">
    <text evidence="6">The sequence shown here is derived from an EMBL/GenBank/DDBJ whole genome shotgun (WGS) entry which is preliminary data.</text>
</comment>
<evidence type="ECO:0000313" key="7">
    <source>
        <dbReference type="Proteomes" id="UP001167357"/>
    </source>
</evidence>
<protein>
    <submittedName>
        <fullName evidence="6">VENN motif pre-toxin domain-containing protein</fullName>
    </submittedName>
</protein>
<feature type="domain" description="VENN motif-containing" evidence="5">
    <location>
        <begin position="66"/>
        <end position="110"/>
    </location>
</feature>
<evidence type="ECO:0000313" key="6">
    <source>
        <dbReference type="EMBL" id="MCL1552150.1"/>
    </source>
</evidence>
<keyword evidence="2" id="KW-0800">Toxin</keyword>
<keyword evidence="7" id="KW-1185">Reference proteome</keyword>
<dbReference type="InterPro" id="IPR006914">
    <property type="entry name" value="VENN_dom"/>
</dbReference>